<reference evidence="2" key="1">
    <citation type="submission" date="2023-03" db="EMBL/GenBank/DDBJ databases">
        <title>Massive genome expansion in bonnet fungi (Mycena s.s.) driven by repeated elements and novel gene families across ecological guilds.</title>
        <authorList>
            <consortium name="Lawrence Berkeley National Laboratory"/>
            <person name="Harder C.B."/>
            <person name="Miyauchi S."/>
            <person name="Viragh M."/>
            <person name="Kuo A."/>
            <person name="Thoen E."/>
            <person name="Andreopoulos B."/>
            <person name="Lu D."/>
            <person name="Skrede I."/>
            <person name="Drula E."/>
            <person name="Henrissat B."/>
            <person name="Morin E."/>
            <person name="Kohler A."/>
            <person name="Barry K."/>
            <person name="LaButti K."/>
            <person name="Morin E."/>
            <person name="Salamov A."/>
            <person name="Lipzen A."/>
            <person name="Mereny Z."/>
            <person name="Hegedus B."/>
            <person name="Baldrian P."/>
            <person name="Stursova M."/>
            <person name="Weitz H."/>
            <person name="Taylor A."/>
            <person name="Grigoriev I.V."/>
            <person name="Nagy L.G."/>
            <person name="Martin F."/>
            <person name="Kauserud H."/>
        </authorList>
    </citation>
    <scope>NUCLEOTIDE SEQUENCE</scope>
    <source>
        <strain evidence="2">9144</strain>
    </source>
</reference>
<dbReference type="AlphaFoldDB" id="A0AAD6UZR9"/>
<dbReference type="EMBL" id="JARJCW010000072">
    <property type="protein sequence ID" value="KAJ7198504.1"/>
    <property type="molecule type" value="Genomic_DNA"/>
</dbReference>
<sequence>MPVPLRKLPLSSPYLNLNFKDLLLHCAPCKNGQEFVEVRLFFAPAARQLRLHSDALVDLENETDDPWKHSPHFAAQDSDKPRSAVMAASSSCDDYDRASPPPDDGEEHGARRFGAGD</sequence>
<comment type="caution">
    <text evidence="2">The sequence shown here is derived from an EMBL/GenBank/DDBJ whole genome shotgun (WGS) entry which is preliminary data.</text>
</comment>
<gene>
    <name evidence="2" type="ORF">GGX14DRAFT_573376</name>
</gene>
<proteinExistence type="predicted"/>
<evidence type="ECO:0000313" key="3">
    <source>
        <dbReference type="Proteomes" id="UP001219525"/>
    </source>
</evidence>
<organism evidence="2 3">
    <name type="scientific">Mycena pura</name>
    <dbReference type="NCBI Taxonomy" id="153505"/>
    <lineage>
        <taxon>Eukaryota</taxon>
        <taxon>Fungi</taxon>
        <taxon>Dikarya</taxon>
        <taxon>Basidiomycota</taxon>
        <taxon>Agaricomycotina</taxon>
        <taxon>Agaricomycetes</taxon>
        <taxon>Agaricomycetidae</taxon>
        <taxon>Agaricales</taxon>
        <taxon>Marasmiineae</taxon>
        <taxon>Mycenaceae</taxon>
        <taxon>Mycena</taxon>
    </lineage>
</organism>
<feature type="region of interest" description="Disordered" evidence="1">
    <location>
        <begin position="62"/>
        <end position="117"/>
    </location>
</feature>
<name>A0AAD6UZR9_9AGAR</name>
<keyword evidence="3" id="KW-1185">Reference proteome</keyword>
<accession>A0AAD6UZR9</accession>
<evidence type="ECO:0000256" key="1">
    <source>
        <dbReference type="SAM" id="MobiDB-lite"/>
    </source>
</evidence>
<evidence type="ECO:0000313" key="2">
    <source>
        <dbReference type="EMBL" id="KAJ7198504.1"/>
    </source>
</evidence>
<protein>
    <submittedName>
        <fullName evidence="2">Uncharacterized protein</fullName>
    </submittedName>
</protein>
<dbReference type="Proteomes" id="UP001219525">
    <property type="component" value="Unassembled WGS sequence"/>
</dbReference>